<reference evidence="2 3" key="1">
    <citation type="journal article" date="2011" name="J. Bacteriol.">
        <title>Genome sequence of 'Pedosphaera parvula' Ellin514, an aerobic Verrucomicrobial isolate from pasture soil.</title>
        <authorList>
            <person name="Kant R."/>
            <person name="van Passel M.W."/>
            <person name="Sangwan P."/>
            <person name="Palva A."/>
            <person name="Lucas S."/>
            <person name="Copeland A."/>
            <person name="Lapidus A."/>
            <person name="Glavina Del Rio T."/>
            <person name="Dalin E."/>
            <person name="Tice H."/>
            <person name="Bruce D."/>
            <person name="Goodwin L."/>
            <person name="Pitluck S."/>
            <person name="Chertkov O."/>
            <person name="Larimer F.W."/>
            <person name="Land M.L."/>
            <person name="Hauser L."/>
            <person name="Brettin T.S."/>
            <person name="Detter J.C."/>
            <person name="Han S."/>
            <person name="de Vos W.M."/>
            <person name="Janssen P.H."/>
            <person name="Smidt H."/>
        </authorList>
    </citation>
    <scope>NUCLEOTIDE SEQUENCE [LARGE SCALE GENOMIC DNA]</scope>
    <source>
        <strain evidence="2 3">Ellin514</strain>
    </source>
</reference>
<dbReference type="Gene3D" id="2.60.40.10">
    <property type="entry name" value="Immunoglobulins"/>
    <property type="match status" value="2"/>
</dbReference>
<feature type="signal peptide" evidence="1">
    <location>
        <begin position="1"/>
        <end position="22"/>
    </location>
</feature>
<accession>B9XQU5</accession>
<organism evidence="2 3">
    <name type="scientific">Pedosphaera parvula (strain Ellin514)</name>
    <dbReference type="NCBI Taxonomy" id="320771"/>
    <lineage>
        <taxon>Bacteria</taxon>
        <taxon>Pseudomonadati</taxon>
        <taxon>Verrucomicrobiota</taxon>
        <taxon>Pedosphaerae</taxon>
        <taxon>Pedosphaerales</taxon>
        <taxon>Pedosphaeraceae</taxon>
        <taxon>Pedosphaera</taxon>
    </lineage>
</organism>
<comment type="caution">
    <text evidence="2">The sequence shown here is derived from an EMBL/GenBank/DDBJ whole genome shotgun (WGS) entry which is preliminary data.</text>
</comment>
<dbReference type="STRING" id="320771.Cflav_PD0902"/>
<dbReference type="EMBL" id="ABOX02000057">
    <property type="protein sequence ID" value="EEF57802.1"/>
    <property type="molecule type" value="Genomic_DNA"/>
</dbReference>
<name>B9XQU5_PEDPL</name>
<dbReference type="AlphaFoldDB" id="B9XQU5"/>
<keyword evidence="1" id="KW-0732">Signal</keyword>
<evidence type="ECO:0000256" key="1">
    <source>
        <dbReference type="SAM" id="SignalP"/>
    </source>
</evidence>
<protein>
    <submittedName>
        <fullName evidence="2">Uncharacterized protein</fullName>
    </submittedName>
</protein>
<gene>
    <name evidence="2" type="ORF">Cflav_PD0902</name>
</gene>
<feature type="chain" id="PRO_5002893179" evidence="1">
    <location>
        <begin position="23"/>
        <end position="478"/>
    </location>
</feature>
<evidence type="ECO:0000313" key="2">
    <source>
        <dbReference type="EMBL" id="EEF57802.1"/>
    </source>
</evidence>
<keyword evidence="3" id="KW-1185">Reference proteome</keyword>
<dbReference type="Proteomes" id="UP000003688">
    <property type="component" value="Unassembled WGS sequence"/>
</dbReference>
<dbReference type="RefSeq" id="WP_007418180.1">
    <property type="nucleotide sequence ID" value="NZ_ABOX02000057.1"/>
</dbReference>
<dbReference type="InterPro" id="IPR013783">
    <property type="entry name" value="Ig-like_fold"/>
</dbReference>
<sequence length="478" mass="50711" precursor="true">MKKKLFACLFLGLSMISATLSAAPVRLQILQQGTNLLVSWPTNYSAFGLQFSTNLNSTNWTPVSVTPSQTNTYVVLDPLQAGPRHYRLVSPCGTNAAPYLPVGTFLKLNGNGNGYSITSTSLTNALSVPTLSFDASAFVDPSSCFGNGGLSYAWQLTTNGSPILANVSGLNAARLTITNNSLAAGVYGLNLAVTGSSGLTTNLTLTLTLKDLLPGDPQNPGTTPFLPAGSYIFENNVPMIDGDTAMLADYYPHLTFDLIGLFSTQVDPFSILDVGAVVDPATCDNSSLTYQWKINNSDRGPDLHPFGVAGFNASRLKIFRQSLANGFYDVHVFVTGLTGTSEFAYEFEVRDSNAQFRTPCSTNTAPYLPPGNFVTLNASPLPAVFQLATNVTSVVLDASAFTSPFNCVGGLGLMTFHWALAPSSTNAFTGSVSGADTSVLTIPASSLATGSYIFRLTVTDQFDGSTVQKDYPVQFLRP</sequence>
<proteinExistence type="predicted"/>
<evidence type="ECO:0000313" key="3">
    <source>
        <dbReference type="Proteomes" id="UP000003688"/>
    </source>
</evidence>